<proteinExistence type="predicted"/>
<keyword evidence="2 4" id="KW-0442">Lipid degradation</keyword>
<dbReference type="Pfam" id="PF01734">
    <property type="entry name" value="Patatin"/>
    <property type="match status" value="1"/>
</dbReference>
<evidence type="ECO:0000256" key="2">
    <source>
        <dbReference type="ARBA" id="ARBA00022963"/>
    </source>
</evidence>
<dbReference type="GO" id="GO:0016787">
    <property type="term" value="F:hydrolase activity"/>
    <property type="evidence" value="ECO:0007669"/>
    <property type="project" value="UniProtKB-UniRule"/>
</dbReference>
<dbReference type="PANTHER" id="PTHR14226">
    <property type="entry name" value="NEUROPATHY TARGET ESTERASE/SWISS CHEESE D.MELANOGASTER"/>
    <property type="match status" value="1"/>
</dbReference>
<dbReference type="EMBL" id="RHIB01000001">
    <property type="protein sequence ID" value="RNA69706.1"/>
    <property type="molecule type" value="Genomic_DNA"/>
</dbReference>
<evidence type="ECO:0000313" key="7">
    <source>
        <dbReference type="Proteomes" id="UP000278746"/>
    </source>
</evidence>
<evidence type="ECO:0000256" key="3">
    <source>
        <dbReference type="ARBA" id="ARBA00023098"/>
    </source>
</evidence>
<feature type="active site" description="Proton acceptor" evidence="4">
    <location>
        <position position="152"/>
    </location>
</feature>
<feature type="short sequence motif" description="DGA/G" evidence="4">
    <location>
        <begin position="152"/>
        <end position="154"/>
    </location>
</feature>
<evidence type="ECO:0000259" key="5">
    <source>
        <dbReference type="PROSITE" id="PS51635"/>
    </source>
</evidence>
<evidence type="ECO:0000256" key="1">
    <source>
        <dbReference type="ARBA" id="ARBA00022801"/>
    </source>
</evidence>
<feature type="domain" description="PNPLA" evidence="5">
    <location>
        <begin position="7"/>
        <end position="165"/>
    </location>
</feature>
<feature type="short sequence motif" description="GXSXG" evidence="4">
    <location>
        <begin position="38"/>
        <end position="42"/>
    </location>
</feature>
<dbReference type="SUPFAM" id="SSF52151">
    <property type="entry name" value="FabD/lysophospholipase-like"/>
    <property type="match status" value="1"/>
</dbReference>
<protein>
    <submittedName>
        <fullName evidence="6">Patatin family protein</fullName>
    </submittedName>
</protein>
<dbReference type="InterPro" id="IPR050301">
    <property type="entry name" value="NTE"/>
</dbReference>
<evidence type="ECO:0000313" key="6">
    <source>
        <dbReference type="EMBL" id="RNA69706.1"/>
    </source>
</evidence>
<keyword evidence="3 4" id="KW-0443">Lipid metabolism</keyword>
<dbReference type="GO" id="GO:0016042">
    <property type="term" value="P:lipid catabolic process"/>
    <property type="evidence" value="ECO:0007669"/>
    <property type="project" value="UniProtKB-UniRule"/>
</dbReference>
<comment type="caution">
    <text evidence="6">The sequence shown here is derived from an EMBL/GenBank/DDBJ whole genome shotgun (WGS) entry which is preliminary data.</text>
</comment>
<evidence type="ECO:0000256" key="4">
    <source>
        <dbReference type="PROSITE-ProRule" id="PRU01161"/>
    </source>
</evidence>
<dbReference type="PROSITE" id="PS51635">
    <property type="entry name" value="PNPLA"/>
    <property type="match status" value="1"/>
</dbReference>
<reference evidence="6 7" key="1">
    <citation type="submission" date="2018-10" db="EMBL/GenBank/DDBJ databases">
        <title>Bacillus Keqinensis sp. nov., a moderately halophilic bacterium isolated from a saline-alkaline lake.</title>
        <authorList>
            <person name="Wang H."/>
        </authorList>
    </citation>
    <scope>NUCLEOTIDE SEQUENCE [LARGE SCALE GENOMIC DNA]</scope>
    <source>
        <strain evidence="6 7">KQ-3</strain>
    </source>
</reference>
<dbReference type="OrthoDB" id="9770965at2"/>
<name>A0A3M7TVX9_9BACI</name>
<dbReference type="RefSeq" id="WP_122897220.1">
    <property type="nucleotide sequence ID" value="NZ_RHIB01000001.1"/>
</dbReference>
<dbReference type="InterPro" id="IPR002641">
    <property type="entry name" value="PNPLA_dom"/>
</dbReference>
<dbReference type="PANTHER" id="PTHR14226:SF76">
    <property type="entry name" value="NTE FAMILY PROTEIN RSSA"/>
    <property type="match status" value="1"/>
</dbReference>
<dbReference type="Proteomes" id="UP000278746">
    <property type="component" value="Unassembled WGS sequence"/>
</dbReference>
<comment type="caution">
    <text evidence="4">Lacks conserved residue(s) required for the propagation of feature annotation.</text>
</comment>
<dbReference type="Gene3D" id="3.40.1090.10">
    <property type="entry name" value="Cytosolic phospholipase A2 catalytic domain"/>
    <property type="match status" value="2"/>
</dbReference>
<feature type="active site" description="Nucleophile" evidence="4">
    <location>
        <position position="40"/>
    </location>
</feature>
<sequence>MNPKIGLALGSGGSRGFAHIGVLKVLMREGIQVDYIAGSSMGALVGALFGAGHTPETMEKMAMQFRRKYFLDFTVPKMGFIKGEKAKSIIKMLVKQKKIEELSPEMAIVATDLKKGEKVVFKDGDVTQAVRASIAIPGILVPERIGGRLFVDGGVIDRVPVSVVKSMGADMVIAVDVSYFNTEPEITSIYDVIIQSMDIMEKEMVRYREIESDLMIRPIFRHIKATQFTDVEEIILQGEKEMEKNLDVFKERIAAWKEKHHERDEREND</sequence>
<keyword evidence="7" id="KW-1185">Reference proteome</keyword>
<dbReference type="InterPro" id="IPR016035">
    <property type="entry name" value="Acyl_Trfase/lysoPLipase"/>
</dbReference>
<keyword evidence="1 4" id="KW-0378">Hydrolase</keyword>
<gene>
    <name evidence="6" type="ORF">EBO34_07160</name>
</gene>
<accession>A0A3M7TVX9</accession>
<dbReference type="AlphaFoldDB" id="A0A3M7TVX9"/>
<organism evidence="6 7">
    <name type="scientific">Alteribacter keqinensis</name>
    <dbReference type="NCBI Taxonomy" id="2483800"/>
    <lineage>
        <taxon>Bacteria</taxon>
        <taxon>Bacillati</taxon>
        <taxon>Bacillota</taxon>
        <taxon>Bacilli</taxon>
        <taxon>Bacillales</taxon>
        <taxon>Bacillaceae</taxon>
        <taxon>Alteribacter</taxon>
    </lineage>
</organism>